<dbReference type="EMBL" id="CZAF01000007">
    <property type="protein sequence ID" value="CUP06425.1"/>
    <property type="molecule type" value="Genomic_DNA"/>
</dbReference>
<protein>
    <submittedName>
        <fullName evidence="1">Uncharacterized protein</fullName>
    </submittedName>
</protein>
<evidence type="ECO:0000313" key="2">
    <source>
        <dbReference type="Proteomes" id="UP000095614"/>
    </source>
</evidence>
<reference evidence="1 2" key="1">
    <citation type="submission" date="2015-09" db="EMBL/GenBank/DDBJ databases">
        <authorList>
            <consortium name="Pathogen Informatics"/>
        </authorList>
    </citation>
    <scope>NUCLEOTIDE SEQUENCE [LARGE SCALE GENOMIC DNA]</scope>
    <source>
        <strain evidence="1 2">2789STDY5834847</strain>
    </source>
</reference>
<proteinExistence type="predicted"/>
<dbReference type="AlphaFoldDB" id="A0A174KA92"/>
<sequence>MYDWTIYDVRLDDLRCTIENAMPARKSNYRNRKTKQTSIVHRK</sequence>
<gene>
    <name evidence="1" type="ORF">ERS852462_02468</name>
</gene>
<name>A0A174KA92_BACUN</name>
<organism evidence="1 2">
    <name type="scientific">Bacteroides uniformis</name>
    <dbReference type="NCBI Taxonomy" id="820"/>
    <lineage>
        <taxon>Bacteria</taxon>
        <taxon>Pseudomonadati</taxon>
        <taxon>Bacteroidota</taxon>
        <taxon>Bacteroidia</taxon>
        <taxon>Bacteroidales</taxon>
        <taxon>Bacteroidaceae</taxon>
        <taxon>Bacteroides</taxon>
    </lineage>
</organism>
<evidence type="ECO:0000313" key="1">
    <source>
        <dbReference type="EMBL" id="CUP06425.1"/>
    </source>
</evidence>
<dbReference type="Proteomes" id="UP000095614">
    <property type="component" value="Unassembled WGS sequence"/>
</dbReference>
<accession>A0A174KA92</accession>